<dbReference type="Proteomes" id="UP001151699">
    <property type="component" value="Chromosome X"/>
</dbReference>
<keyword evidence="2" id="KW-1185">Reference proteome</keyword>
<name>A0A9Q0MUI4_9DIPT</name>
<protein>
    <submittedName>
        <fullName evidence="1">Uncharacterized protein</fullName>
    </submittedName>
</protein>
<accession>A0A9Q0MUI4</accession>
<organism evidence="1 2">
    <name type="scientific">Pseudolycoriella hygida</name>
    <dbReference type="NCBI Taxonomy" id="35572"/>
    <lineage>
        <taxon>Eukaryota</taxon>
        <taxon>Metazoa</taxon>
        <taxon>Ecdysozoa</taxon>
        <taxon>Arthropoda</taxon>
        <taxon>Hexapoda</taxon>
        <taxon>Insecta</taxon>
        <taxon>Pterygota</taxon>
        <taxon>Neoptera</taxon>
        <taxon>Endopterygota</taxon>
        <taxon>Diptera</taxon>
        <taxon>Nematocera</taxon>
        <taxon>Sciaroidea</taxon>
        <taxon>Sciaridae</taxon>
        <taxon>Pseudolycoriella</taxon>
    </lineage>
</organism>
<dbReference type="EMBL" id="WJQU01000003">
    <property type="protein sequence ID" value="KAJ6638215.1"/>
    <property type="molecule type" value="Genomic_DNA"/>
</dbReference>
<gene>
    <name evidence="1" type="ORF">Bhyg_10948</name>
</gene>
<proteinExistence type="predicted"/>
<evidence type="ECO:0000313" key="2">
    <source>
        <dbReference type="Proteomes" id="UP001151699"/>
    </source>
</evidence>
<sequence length="411" mass="47207">MRRSISYFRENAIFQSSQQSSPEKRNTTSTDLTTCIESIISVLRAILDVITSLEKTAVLSKAESLLSPLEDLNEYLNKPYSEPSTSNLKDLYNIFLYVQSHLLARLSLFVMFDSSQSYLSIRKKCSNLSDVIKAEISKENLRNERLTLVTSADCDHSNSIDHVALEPILSLKSYSISASSKLLAIANECRRIDSIVQNVHQIKSDRLAEIMPSVTQIENAIQVCQSEYQRFVVAYFKLMSVNDPCSDNETVKGENEFLVESETLRLNFKEMEPDEEEFFTSTERTSDDDFRDSSRSQKCWDDELTEKNINVVKQRFKPVLSQLKGKIEPIAKSLREREINHLLSKGIDPSEFIDCNNIRSCSESEDDDDHIRLKKPNRYDDMRKFLEGKQQISLIPMRSANDNFLNEDILE</sequence>
<dbReference type="AlphaFoldDB" id="A0A9Q0MUI4"/>
<evidence type="ECO:0000313" key="1">
    <source>
        <dbReference type="EMBL" id="KAJ6638215.1"/>
    </source>
</evidence>
<dbReference type="OrthoDB" id="7762224at2759"/>
<comment type="caution">
    <text evidence="1">The sequence shown here is derived from an EMBL/GenBank/DDBJ whole genome shotgun (WGS) entry which is preliminary data.</text>
</comment>
<reference evidence="1" key="1">
    <citation type="submission" date="2022-07" db="EMBL/GenBank/DDBJ databases">
        <authorList>
            <person name="Trinca V."/>
            <person name="Uliana J.V.C."/>
            <person name="Torres T.T."/>
            <person name="Ward R.J."/>
            <person name="Monesi N."/>
        </authorList>
    </citation>
    <scope>NUCLEOTIDE SEQUENCE</scope>
    <source>
        <strain evidence="1">HSMRA1968</strain>
        <tissue evidence="1">Whole embryos</tissue>
    </source>
</reference>